<dbReference type="AlphaFoldDB" id="A0A2T2NE07"/>
<proteinExistence type="inferred from homology"/>
<feature type="transmembrane region" description="Helical" evidence="12">
    <location>
        <begin position="430"/>
        <end position="451"/>
    </location>
</feature>
<evidence type="ECO:0000256" key="9">
    <source>
        <dbReference type="ARBA" id="ARBA00023295"/>
    </source>
</evidence>
<evidence type="ECO:0000256" key="4">
    <source>
        <dbReference type="ARBA" id="ARBA00012350"/>
    </source>
</evidence>
<evidence type="ECO:0000256" key="6">
    <source>
        <dbReference type="ARBA" id="ARBA00022801"/>
    </source>
</evidence>
<evidence type="ECO:0000256" key="12">
    <source>
        <dbReference type="SAM" id="Phobius"/>
    </source>
</evidence>
<dbReference type="Gene3D" id="1.50.10.20">
    <property type="match status" value="1"/>
</dbReference>
<keyword evidence="8" id="KW-0325">Glycoprotein</keyword>
<evidence type="ECO:0000256" key="7">
    <source>
        <dbReference type="ARBA" id="ARBA00023136"/>
    </source>
</evidence>
<dbReference type="Proteomes" id="UP000240883">
    <property type="component" value="Unassembled WGS sequence"/>
</dbReference>
<evidence type="ECO:0000256" key="13">
    <source>
        <dbReference type="SAM" id="SignalP"/>
    </source>
</evidence>
<dbReference type="EMBL" id="KZ678139">
    <property type="protein sequence ID" value="PSN63610.1"/>
    <property type="molecule type" value="Genomic_DNA"/>
</dbReference>
<evidence type="ECO:0000256" key="1">
    <source>
        <dbReference type="ARBA" id="ARBA00001452"/>
    </source>
</evidence>
<feature type="region of interest" description="Disordered" evidence="11">
    <location>
        <begin position="398"/>
        <end position="417"/>
    </location>
</feature>
<keyword evidence="5 13" id="KW-0732">Signal</keyword>
<feature type="chain" id="PRO_5015560506" description="Mannan endo-1,6-alpha-mannosidase" evidence="13">
    <location>
        <begin position="24"/>
        <end position="452"/>
    </location>
</feature>
<comment type="catalytic activity">
    <reaction evidence="1 10">
        <text>Random hydrolysis of (1-&gt;6)-alpha-D-mannosidic linkages in unbranched (1-&gt;6)-mannans.</text>
        <dbReference type="EC" id="3.2.1.101"/>
    </reaction>
</comment>
<dbReference type="PIRSF" id="PIRSF016302">
    <property type="entry name" value="Man_a_manosd"/>
    <property type="match status" value="1"/>
</dbReference>
<dbReference type="InterPro" id="IPR014480">
    <property type="entry name" value="Mannan-1_6-alpha_mannosidase"/>
</dbReference>
<dbReference type="InterPro" id="IPR008928">
    <property type="entry name" value="6-hairpin_glycosidase_sf"/>
</dbReference>
<dbReference type="InterPro" id="IPR005198">
    <property type="entry name" value="Glyco_hydro_76"/>
</dbReference>
<keyword evidence="15" id="KW-1185">Reference proteome</keyword>
<comment type="similarity">
    <text evidence="3 10">Belongs to the glycosyl hydrolase 76 family.</text>
</comment>
<reference evidence="14 15" key="1">
    <citation type="journal article" date="2018" name="Front. Microbiol.">
        <title>Genome-Wide Analysis of Corynespora cassiicola Leaf Fall Disease Putative Effectors.</title>
        <authorList>
            <person name="Lopez D."/>
            <person name="Ribeiro S."/>
            <person name="Label P."/>
            <person name="Fumanal B."/>
            <person name="Venisse J.S."/>
            <person name="Kohler A."/>
            <person name="de Oliveira R.R."/>
            <person name="Labutti K."/>
            <person name="Lipzen A."/>
            <person name="Lail K."/>
            <person name="Bauer D."/>
            <person name="Ohm R.A."/>
            <person name="Barry K.W."/>
            <person name="Spatafora J."/>
            <person name="Grigoriev I.V."/>
            <person name="Martin F.M."/>
            <person name="Pujade-Renaud V."/>
        </authorList>
    </citation>
    <scope>NUCLEOTIDE SEQUENCE [LARGE SCALE GENOMIC DNA]</scope>
    <source>
        <strain evidence="14 15">Philippines</strain>
    </source>
</reference>
<dbReference type="PANTHER" id="PTHR12145">
    <property type="entry name" value="MANNAN ENDO-1,6-ALPHA-MANNOSIDASE DCW1"/>
    <property type="match status" value="1"/>
</dbReference>
<evidence type="ECO:0000256" key="10">
    <source>
        <dbReference type="PIRNR" id="PIRNR016302"/>
    </source>
</evidence>
<evidence type="ECO:0000256" key="5">
    <source>
        <dbReference type="ARBA" id="ARBA00022729"/>
    </source>
</evidence>
<dbReference type="GO" id="GO:0008496">
    <property type="term" value="F:mannan endo-1,6-alpha-mannosidase activity"/>
    <property type="evidence" value="ECO:0007669"/>
    <property type="project" value="UniProtKB-UniRule"/>
</dbReference>
<organism evidence="14 15">
    <name type="scientific">Corynespora cassiicola Philippines</name>
    <dbReference type="NCBI Taxonomy" id="1448308"/>
    <lineage>
        <taxon>Eukaryota</taxon>
        <taxon>Fungi</taxon>
        <taxon>Dikarya</taxon>
        <taxon>Ascomycota</taxon>
        <taxon>Pezizomycotina</taxon>
        <taxon>Dothideomycetes</taxon>
        <taxon>Pleosporomycetidae</taxon>
        <taxon>Pleosporales</taxon>
        <taxon>Corynesporascaceae</taxon>
        <taxon>Corynespora</taxon>
    </lineage>
</organism>
<keyword evidence="9 10" id="KW-0326">Glycosidase</keyword>
<evidence type="ECO:0000256" key="8">
    <source>
        <dbReference type="ARBA" id="ARBA00023180"/>
    </source>
</evidence>
<evidence type="ECO:0000313" key="14">
    <source>
        <dbReference type="EMBL" id="PSN63610.1"/>
    </source>
</evidence>
<accession>A0A2T2NE07</accession>
<gene>
    <name evidence="14" type="ORF">BS50DRAFT_576241</name>
</gene>
<evidence type="ECO:0000313" key="15">
    <source>
        <dbReference type="Proteomes" id="UP000240883"/>
    </source>
</evidence>
<dbReference type="EC" id="3.2.1.101" evidence="4 10"/>
<dbReference type="GO" id="GO:0016052">
    <property type="term" value="P:carbohydrate catabolic process"/>
    <property type="evidence" value="ECO:0007669"/>
    <property type="project" value="InterPro"/>
</dbReference>
<keyword evidence="12" id="KW-0812">Transmembrane</keyword>
<comment type="subcellular location">
    <subcellularLocation>
        <location evidence="2">Endomembrane system</location>
    </subcellularLocation>
</comment>
<dbReference type="Pfam" id="PF03663">
    <property type="entry name" value="Glyco_hydro_76"/>
    <property type="match status" value="1"/>
</dbReference>
<keyword evidence="6 10" id="KW-0378">Hydrolase</keyword>
<name>A0A2T2NE07_CORCC</name>
<dbReference type="GO" id="GO:0009272">
    <property type="term" value="P:fungal-type cell wall biogenesis"/>
    <property type="evidence" value="ECO:0007669"/>
    <property type="project" value="TreeGrafter"/>
</dbReference>
<dbReference type="FunFam" id="1.50.10.20:FF:000006">
    <property type="entry name" value="Mannan endo-1,6-alpha-mannosidase"/>
    <property type="match status" value="1"/>
</dbReference>
<keyword evidence="12" id="KW-1133">Transmembrane helix</keyword>
<evidence type="ECO:0000256" key="2">
    <source>
        <dbReference type="ARBA" id="ARBA00004308"/>
    </source>
</evidence>
<feature type="signal peptide" evidence="13">
    <location>
        <begin position="1"/>
        <end position="23"/>
    </location>
</feature>
<protein>
    <recommendedName>
        <fullName evidence="4 10">Mannan endo-1,6-alpha-mannosidase</fullName>
        <ecNumber evidence="4 10">3.2.1.101</ecNumber>
    </recommendedName>
</protein>
<sequence>MKFSPSTIGALGASSLLLSGVGAIDLDIASPDSIKKAAGIAAAGLRKLYTGDRPGDVPGNLPDPYYWWECGAMFNAFIDYWYYTGDDQYNNITQQAMIHQIGSYNAFMPQNQTSTLGNDDQAFWGMAAMSAAENAFPDVDDQPSWLSLAQGVFNTQASRWDQTSCGGGLKWQIFTFNNGYNYKNTISNGCFFNIASRLYKYTGNETYITWAERAWEWELAVGLMSQDYHYFDGTDDRKNCSDVNRIQWTYNAGVHMAGAAALWNATGDEVWRERLLGIINGTDIFFSKDAPNVMFEVACEQNGKCDVDQRSFKAYLSRWMGYTAKVAPFTREAIMTRLSASAQAAAKQCNAGEDQQTCGLRWTNNGVNDGSFGVGEQMAAMEVMQSLLLDQVAGPVTETKGGISKSDPSAGSGAQDKPITFNEITTGDKAGAGFLTALALIGILGGAWWMVS</sequence>
<dbReference type="SUPFAM" id="SSF48208">
    <property type="entry name" value="Six-hairpin glycosidases"/>
    <property type="match status" value="1"/>
</dbReference>
<dbReference type="PANTHER" id="PTHR12145:SF36">
    <property type="entry name" value="MANNAN ENDO-1,6-ALPHA-MANNOSIDASE DCW1"/>
    <property type="match status" value="1"/>
</dbReference>
<dbReference type="STRING" id="1448308.A0A2T2NE07"/>
<dbReference type="OrthoDB" id="4187847at2759"/>
<keyword evidence="7 12" id="KW-0472">Membrane</keyword>
<dbReference type="GO" id="GO:0012505">
    <property type="term" value="C:endomembrane system"/>
    <property type="evidence" value="ECO:0007669"/>
    <property type="project" value="UniProtKB-SubCell"/>
</dbReference>
<evidence type="ECO:0000256" key="3">
    <source>
        <dbReference type="ARBA" id="ARBA00009699"/>
    </source>
</evidence>
<evidence type="ECO:0000256" key="11">
    <source>
        <dbReference type="SAM" id="MobiDB-lite"/>
    </source>
</evidence>